<dbReference type="Pfam" id="PF00171">
    <property type="entry name" value="Aldedh"/>
    <property type="match status" value="1"/>
</dbReference>
<evidence type="ECO:0000256" key="3">
    <source>
        <dbReference type="ARBA" id="ARBA00023002"/>
    </source>
</evidence>
<dbReference type="FunFam" id="3.40.309.10:FF:000025">
    <property type="entry name" value="Aldehyde dehydrogenase"/>
    <property type="match status" value="1"/>
</dbReference>
<protein>
    <recommendedName>
        <fullName evidence="6">Beta-apo-4'-carotenal oxygenase</fullName>
        <ecNumber evidence="5">1.2.1.82</ecNumber>
    </recommendedName>
    <alternativeName>
        <fullName evidence="7">Beta-apo-4'-carotenal dehydrogenase</fullName>
    </alternativeName>
</protein>
<dbReference type="EMBL" id="KB705722">
    <property type="protein sequence ID" value="EMR71040.1"/>
    <property type="molecule type" value="Genomic_DNA"/>
</dbReference>
<dbReference type="InterPro" id="IPR015590">
    <property type="entry name" value="Aldehyde_DH_dom"/>
</dbReference>
<name>M7TWK8_EUTLA</name>
<keyword evidence="4" id="KW-0520">NAD</keyword>
<evidence type="ECO:0000256" key="6">
    <source>
        <dbReference type="ARBA" id="ARBA00071369"/>
    </source>
</evidence>
<comment type="similarity">
    <text evidence="1">Belongs to the aldehyde dehydrogenase family.</text>
</comment>
<keyword evidence="8" id="KW-0812">Transmembrane</keyword>
<proteinExistence type="inferred from homology"/>
<evidence type="ECO:0000256" key="1">
    <source>
        <dbReference type="ARBA" id="ARBA00009986"/>
    </source>
</evidence>
<accession>M7TWK8</accession>
<sequence length="562" mass="61926">MSTDIKIPPFEHMPLESIPKAVDEIREFYQSNKTKDIEWRLVQLRKLWWGLQDYSGRIQAALKQDVNKSAHEAIFSEINFATQDLSLIIKKLKTWAKDDKDIDYPFSFSPLKPRIRKEPLGPVLIIGTYNFPFMLNLCPLMGAIAAGCTAIVKPSESAPATAVVLKELVENYLDPSAFKVVLGAVPEVTALLDQRWAKILYTGNNAVAKIISKKAAETLTPVTLELGGRNPAFITRSADLALAARRLMWGKTLCAGQVCMSHNYVLVEWGVVDDFVKHLNAVYQEFFPQGAQASPDYSRIINERQFDRIKNMLDTTNGKIVMGGETDRSDLFIAPTAVLVNSVDDPMIQQESFGPVWSILPYDDLDEAIKTANGIDDTPLSLMAFGSKNEKDKIISNITSGGASLNDSYMHGAVATLPFGGVGQSGTGAYHGRASFDCFTHRRTVVETPGWMDALLRVRYFPYLASEMRRYEWLSVARPDFDRQGRPIAGVNYWLGFVFGSGGTSSPTKGALLFRWLLILASGYTAFLALAARRGLVDGHGNGVAGYLAGLKAAFLGVFAAK</sequence>
<evidence type="ECO:0000256" key="7">
    <source>
        <dbReference type="ARBA" id="ARBA00082640"/>
    </source>
</evidence>
<dbReference type="SUPFAM" id="SSF53720">
    <property type="entry name" value="ALDH-like"/>
    <property type="match status" value="1"/>
</dbReference>
<dbReference type="OrthoDB" id="440325at2759"/>
<dbReference type="KEGG" id="ela:UCREL1_1920"/>
<keyword evidence="2" id="KW-0125">Carotenoid biosynthesis</keyword>
<keyword evidence="3" id="KW-0560">Oxidoreductase</keyword>
<dbReference type="InterPro" id="IPR012394">
    <property type="entry name" value="Aldehyde_DH_NAD(P)"/>
</dbReference>
<keyword evidence="8" id="KW-0472">Membrane</keyword>
<reference evidence="11" key="1">
    <citation type="journal article" date="2013" name="Genome Announc.">
        <title>Draft genome sequence of the grapevine dieback fungus Eutypa lata UCR-EL1.</title>
        <authorList>
            <person name="Blanco-Ulate B."/>
            <person name="Rolshausen P.E."/>
            <person name="Cantu D."/>
        </authorList>
    </citation>
    <scope>NUCLEOTIDE SEQUENCE [LARGE SCALE GENOMIC DNA]</scope>
    <source>
        <strain evidence="11">UCR-EL1</strain>
    </source>
</reference>
<gene>
    <name evidence="10" type="ORF">UCREL1_1920</name>
</gene>
<evidence type="ECO:0000256" key="8">
    <source>
        <dbReference type="SAM" id="Phobius"/>
    </source>
</evidence>
<dbReference type="OMA" id="ILEIGMT"/>
<dbReference type="FunFam" id="3.40.605.10:FF:000004">
    <property type="entry name" value="Aldehyde dehydrogenase"/>
    <property type="match status" value="1"/>
</dbReference>
<feature type="transmembrane region" description="Helical" evidence="8">
    <location>
        <begin position="544"/>
        <end position="561"/>
    </location>
</feature>
<evidence type="ECO:0000256" key="2">
    <source>
        <dbReference type="ARBA" id="ARBA00022746"/>
    </source>
</evidence>
<dbReference type="HOGENOM" id="CLU_005391_3_1_1"/>
<dbReference type="GO" id="GO:0004029">
    <property type="term" value="F:aldehyde dehydrogenase (NAD+) activity"/>
    <property type="evidence" value="ECO:0007669"/>
    <property type="project" value="TreeGrafter"/>
</dbReference>
<dbReference type="GO" id="GO:0006081">
    <property type="term" value="P:aldehyde metabolic process"/>
    <property type="evidence" value="ECO:0007669"/>
    <property type="project" value="InterPro"/>
</dbReference>
<keyword evidence="8" id="KW-1133">Transmembrane helix</keyword>
<organism evidence="10 11">
    <name type="scientific">Eutypa lata (strain UCR-EL1)</name>
    <name type="common">Grapevine dieback disease fungus</name>
    <name type="synonym">Eutypa armeniacae</name>
    <dbReference type="NCBI Taxonomy" id="1287681"/>
    <lineage>
        <taxon>Eukaryota</taxon>
        <taxon>Fungi</taxon>
        <taxon>Dikarya</taxon>
        <taxon>Ascomycota</taxon>
        <taxon>Pezizomycotina</taxon>
        <taxon>Sordariomycetes</taxon>
        <taxon>Xylariomycetidae</taxon>
        <taxon>Xylariales</taxon>
        <taxon>Diatrypaceae</taxon>
        <taxon>Eutypa</taxon>
    </lineage>
</organism>
<evidence type="ECO:0000256" key="4">
    <source>
        <dbReference type="ARBA" id="ARBA00023027"/>
    </source>
</evidence>
<dbReference type="GO" id="GO:0016117">
    <property type="term" value="P:carotenoid biosynthetic process"/>
    <property type="evidence" value="ECO:0007669"/>
    <property type="project" value="UniProtKB-KW"/>
</dbReference>
<dbReference type="PANTHER" id="PTHR43570">
    <property type="entry name" value="ALDEHYDE DEHYDROGENASE"/>
    <property type="match status" value="1"/>
</dbReference>
<dbReference type="Proteomes" id="UP000012174">
    <property type="component" value="Unassembled WGS sequence"/>
</dbReference>
<feature type="domain" description="Aldehyde dehydrogenase" evidence="9">
    <location>
        <begin position="16"/>
        <end position="445"/>
    </location>
</feature>
<dbReference type="STRING" id="1287681.M7TWK8"/>
<evidence type="ECO:0000259" key="9">
    <source>
        <dbReference type="Pfam" id="PF00171"/>
    </source>
</evidence>
<evidence type="ECO:0000313" key="10">
    <source>
        <dbReference type="EMBL" id="EMR71040.1"/>
    </source>
</evidence>
<dbReference type="PANTHER" id="PTHR43570:SF11">
    <property type="entry name" value="ALDEHYDE DEHYDROGENASE"/>
    <property type="match status" value="1"/>
</dbReference>
<evidence type="ECO:0000256" key="5">
    <source>
        <dbReference type="ARBA" id="ARBA00066967"/>
    </source>
</evidence>
<keyword evidence="11" id="KW-1185">Reference proteome</keyword>
<evidence type="ECO:0000313" key="11">
    <source>
        <dbReference type="Proteomes" id="UP000012174"/>
    </source>
</evidence>
<dbReference type="eggNOG" id="KOG2456">
    <property type="taxonomic scope" value="Eukaryota"/>
</dbReference>
<dbReference type="InterPro" id="IPR016163">
    <property type="entry name" value="Ald_DH_C"/>
</dbReference>
<dbReference type="Gene3D" id="3.40.605.10">
    <property type="entry name" value="Aldehyde Dehydrogenase, Chain A, domain 1"/>
    <property type="match status" value="1"/>
</dbReference>
<dbReference type="EC" id="1.2.1.82" evidence="5"/>
<feature type="transmembrane region" description="Helical" evidence="8">
    <location>
        <begin position="513"/>
        <end position="532"/>
    </location>
</feature>
<dbReference type="GO" id="GO:0005737">
    <property type="term" value="C:cytoplasm"/>
    <property type="evidence" value="ECO:0007669"/>
    <property type="project" value="TreeGrafter"/>
</dbReference>
<dbReference type="Gene3D" id="3.40.309.10">
    <property type="entry name" value="Aldehyde Dehydrogenase, Chain A, domain 2"/>
    <property type="match status" value="1"/>
</dbReference>
<dbReference type="CDD" id="cd07135">
    <property type="entry name" value="ALDH_F14-YMR110C"/>
    <property type="match status" value="1"/>
</dbReference>
<dbReference type="AlphaFoldDB" id="M7TWK8"/>
<dbReference type="InterPro" id="IPR016161">
    <property type="entry name" value="Ald_DH/histidinol_DH"/>
</dbReference>
<dbReference type="InterPro" id="IPR016162">
    <property type="entry name" value="Ald_DH_N"/>
</dbReference>